<sequence length="67" mass="7937">MLKKRHKHQAMKASVCWRFLKSGAWEIKSNVAADLKTFQTAIYMEKFPRLTDLPDAEQTKHNNEWTM</sequence>
<accession>A0A1J1ITV7</accession>
<evidence type="ECO:0000313" key="2">
    <source>
        <dbReference type="Proteomes" id="UP000183832"/>
    </source>
</evidence>
<dbReference type="AlphaFoldDB" id="A0A1J1ITV7"/>
<gene>
    <name evidence="1" type="ORF">CLUMA_CG016916</name>
</gene>
<protein>
    <submittedName>
        <fullName evidence="1">CLUMA_CG016916, isoform A</fullName>
    </submittedName>
</protein>
<reference evidence="1 2" key="1">
    <citation type="submission" date="2015-04" db="EMBL/GenBank/DDBJ databases">
        <authorList>
            <person name="Syromyatnikov M.Y."/>
            <person name="Popov V.N."/>
        </authorList>
    </citation>
    <scope>NUCLEOTIDE SEQUENCE [LARGE SCALE GENOMIC DNA]</scope>
</reference>
<proteinExistence type="predicted"/>
<evidence type="ECO:0000313" key="1">
    <source>
        <dbReference type="EMBL" id="CRL03623.1"/>
    </source>
</evidence>
<dbReference type="Proteomes" id="UP000183832">
    <property type="component" value="Unassembled WGS sequence"/>
</dbReference>
<dbReference type="EMBL" id="CVRI01000059">
    <property type="protein sequence ID" value="CRL03623.1"/>
    <property type="molecule type" value="Genomic_DNA"/>
</dbReference>
<keyword evidence="2" id="KW-1185">Reference proteome</keyword>
<organism evidence="1 2">
    <name type="scientific">Clunio marinus</name>
    <dbReference type="NCBI Taxonomy" id="568069"/>
    <lineage>
        <taxon>Eukaryota</taxon>
        <taxon>Metazoa</taxon>
        <taxon>Ecdysozoa</taxon>
        <taxon>Arthropoda</taxon>
        <taxon>Hexapoda</taxon>
        <taxon>Insecta</taxon>
        <taxon>Pterygota</taxon>
        <taxon>Neoptera</taxon>
        <taxon>Endopterygota</taxon>
        <taxon>Diptera</taxon>
        <taxon>Nematocera</taxon>
        <taxon>Chironomoidea</taxon>
        <taxon>Chironomidae</taxon>
        <taxon>Clunio</taxon>
    </lineage>
</organism>
<name>A0A1J1ITV7_9DIPT</name>